<dbReference type="Proteomes" id="UP001417504">
    <property type="component" value="Unassembled WGS sequence"/>
</dbReference>
<dbReference type="EMBL" id="JBBNAE010000010">
    <property type="protein sequence ID" value="KAK9090350.1"/>
    <property type="molecule type" value="Genomic_DNA"/>
</dbReference>
<dbReference type="AlphaFoldDB" id="A0AAP0EDW4"/>
<comment type="caution">
    <text evidence="1">The sequence shown here is derived from an EMBL/GenBank/DDBJ whole genome shotgun (WGS) entry which is preliminary data.</text>
</comment>
<evidence type="ECO:0000313" key="1">
    <source>
        <dbReference type="EMBL" id="KAK9090350.1"/>
    </source>
</evidence>
<organism evidence="1 2">
    <name type="scientific">Stephania japonica</name>
    <dbReference type="NCBI Taxonomy" id="461633"/>
    <lineage>
        <taxon>Eukaryota</taxon>
        <taxon>Viridiplantae</taxon>
        <taxon>Streptophyta</taxon>
        <taxon>Embryophyta</taxon>
        <taxon>Tracheophyta</taxon>
        <taxon>Spermatophyta</taxon>
        <taxon>Magnoliopsida</taxon>
        <taxon>Ranunculales</taxon>
        <taxon>Menispermaceae</taxon>
        <taxon>Menispermoideae</taxon>
        <taxon>Cissampelideae</taxon>
        <taxon>Stephania</taxon>
    </lineage>
</organism>
<evidence type="ECO:0000313" key="2">
    <source>
        <dbReference type="Proteomes" id="UP001417504"/>
    </source>
</evidence>
<reference evidence="1 2" key="1">
    <citation type="submission" date="2024-01" db="EMBL/GenBank/DDBJ databases">
        <title>Genome assemblies of Stephania.</title>
        <authorList>
            <person name="Yang L."/>
        </authorList>
    </citation>
    <scope>NUCLEOTIDE SEQUENCE [LARGE SCALE GENOMIC DNA]</scope>
    <source>
        <strain evidence="1">QJT</strain>
        <tissue evidence="1">Leaf</tissue>
    </source>
</reference>
<name>A0AAP0EDW4_9MAGN</name>
<proteinExistence type="predicted"/>
<keyword evidence="2" id="KW-1185">Reference proteome</keyword>
<protein>
    <submittedName>
        <fullName evidence="1">Uncharacterized protein</fullName>
    </submittedName>
</protein>
<accession>A0AAP0EDW4</accession>
<gene>
    <name evidence="1" type="ORF">Sjap_023527</name>
</gene>
<sequence length="182" mass="21416">MSDLSVIDSWRLGRHILIGRSSLKITGGESFHFKPLLQISLQRHPQWNKECFGNIFHKKKVVLTRLDGLQKALETHTTKNLRELDKSLREELEHILTQEELLWLQRPNSDWGTLRDRNTKYFHARKKCRIVMGLFLEEGSWCEHHETLDVPLHLKTRLVEKVSLDEIKGALFQMALLKSPWC</sequence>